<proteinExistence type="inferred from homology"/>
<dbReference type="PANTHER" id="PTHR24089">
    <property type="entry name" value="SOLUTE CARRIER FAMILY 25"/>
    <property type="match status" value="1"/>
</dbReference>
<dbReference type="Proteomes" id="UP000594262">
    <property type="component" value="Unplaced"/>
</dbReference>
<feature type="repeat" description="Solcar" evidence="7">
    <location>
        <begin position="107"/>
        <end position="192"/>
    </location>
</feature>
<evidence type="ECO:0000256" key="5">
    <source>
        <dbReference type="ARBA" id="ARBA00022737"/>
    </source>
</evidence>
<reference evidence="9" key="1">
    <citation type="submission" date="2021-01" db="UniProtKB">
        <authorList>
            <consortium name="EnsemblMetazoa"/>
        </authorList>
    </citation>
    <scope>IDENTIFICATION</scope>
</reference>
<dbReference type="SUPFAM" id="SSF103506">
    <property type="entry name" value="Mitochondrial carrier"/>
    <property type="match status" value="1"/>
</dbReference>
<evidence type="ECO:0000256" key="7">
    <source>
        <dbReference type="PROSITE-ProRule" id="PRU00282"/>
    </source>
</evidence>
<accession>A0A7M5WMN6</accession>
<dbReference type="OrthoDB" id="422220at2759"/>
<dbReference type="AlphaFoldDB" id="A0A7M5WMN6"/>
<evidence type="ECO:0000256" key="2">
    <source>
        <dbReference type="ARBA" id="ARBA00006375"/>
    </source>
</evidence>
<dbReference type="RefSeq" id="XP_066922533.1">
    <property type="nucleotide sequence ID" value="XM_067066432.1"/>
</dbReference>
<dbReference type="GO" id="GO:0055085">
    <property type="term" value="P:transmembrane transport"/>
    <property type="evidence" value="ECO:0007669"/>
    <property type="project" value="InterPro"/>
</dbReference>
<sequence>MGEKKVKEQLSILQYSFAGALSGVVSRFLGQPLDVIKIRLQLQNKEAGQLKYTGVLNTCKLIFKEEGLFGFWKGHVPAQVLSIFYGSVQFASFERSRSFLNPYLCQRKELNDFLSGGNAGIVSSLFVHPLDLLRTRAVSNQAKQSLSLHILIKSTAQESGIRTFYQGIIPNLAYVYPYCGLNFLFYGLLNRTWNLLQFRESSVKSLACGTISGIFAKALLLPIDNVKKRLQVQGSKDFQSSYKGMVNCLQSVIREQGIHALYRGIVPSVLKTGLATGISFFVYEETCKLLSK</sequence>
<dbReference type="GO" id="GO:0016020">
    <property type="term" value="C:membrane"/>
    <property type="evidence" value="ECO:0007669"/>
    <property type="project" value="UniProtKB-SubCell"/>
</dbReference>
<keyword evidence="5" id="KW-0677">Repeat</keyword>
<feature type="repeat" description="Solcar" evidence="7">
    <location>
        <begin position="10"/>
        <end position="99"/>
    </location>
</feature>
<evidence type="ECO:0000256" key="4">
    <source>
        <dbReference type="ARBA" id="ARBA00022692"/>
    </source>
</evidence>
<keyword evidence="3 8" id="KW-0813">Transport</keyword>
<keyword evidence="4 7" id="KW-0812">Transmembrane</keyword>
<evidence type="ECO:0000256" key="6">
    <source>
        <dbReference type="ARBA" id="ARBA00023136"/>
    </source>
</evidence>
<evidence type="ECO:0000256" key="3">
    <source>
        <dbReference type="ARBA" id="ARBA00022448"/>
    </source>
</evidence>
<evidence type="ECO:0000256" key="8">
    <source>
        <dbReference type="RuleBase" id="RU000488"/>
    </source>
</evidence>
<feature type="repeat" description="Solcar" evidence="7">
    <location>
        <begin position="200"/>
        <end position="289"/>
    </location>
</feature>
<evidence type="ECO:0000313" key="9">
    <source>
        <dbReference type="EnsemblMetazoa" id="CLYHEMP011862.1"/>
    </source>
</evidence>
<dbReference type="EnsemblMetazoa" id="CLYHEMT011862.1">
    <property type="protein sequence ID" value="CLYHEMP011862.1"/>
    <property type="gene ID" value="CLYHEMG011862"/>
</dbReference>
<dbReference type="InterPro" id="IPR023395">
    <property type="entry name" value="MCP_dom_sf"/>
</dbReference>
<dbReference type="InterPro" id="IPR018108">
    <property type="entry name" value="MCP_transmembrane"/>
</dbReference>
<dbReference type="GeneID" id="136809874"/>
<dbReference type="Pfam" id="PF00153">
    <property type="entry name" value="Mito_carr"/>
    <property type="match status" value="3"/>
</dbReference>
<evidence type="ECO:0000256" key="1">
    <source>
        <dbReference type="ARBA" id="ARBA00004141"/>
    </source>
</evidence>
<name>A0A7M5WMN6_9CNID</name>
<dbReference type="PROSITE" id="PS50920">
    <property type="entry name" value="SOLCAR"/>
    <property type="match status" value="3"/>
</dbReference>
<evidence type="ECO:0000313" key="10">
    <source>
        <dbReference type="Proteomes" id="UP000594262"/>
    </source>
</evidence>
<comment type="subcellular location">
    <subcellularLocation>
        <location evidence="1">Membrane</location>
        <topology evidence="1">Multi-pass membrane protein</topology>
    </subcellularLocation>
</comment>
<dbReference type="Gene3D" id="1.50.40.10">
    <property type="entry name" value="Mitochondrial carrier domain"/>
    <property type="match status" value="1"/>
</dbReference>
<keyword evidence="6 7" id="KW-0472">Membrane</keyword>
<dbReference type="InterPro" id="IPR002067">
    <property type="entry name" value="MCP"/>
</dbReference>
<dbReference type="PRINTS" id="PR00926">
    <property type="entry name" value="MITOCARRIER"/>
</dbReference>
<keyword evidence="10" id="KW-1185">Reference proteome</keyword>
<organism evidence="9 10">
    <name type="scientific">Clytia hemisphaerica</name>
    <dbReference type="NCBI Taxonomy" id="252671"/>
    <lineage>
        <taxon>Eukaryota</taxon>
        <taxon>Metazoa</taxon>
        <taxon>Cnidaria</taxon>
        <taxon>Hydrozoa</taxon>
        <taxon>Hydroidolina</taxon>
        <taxon>Leptothecata</taxon>
        <taxon>Obeliida</taxon>
        <taxon>Clytiidae</taxon>
        <taxon>Clytia</taxon>
    </lineage>
</organism>
<protein>
    <submittedName>
        <fullName evidence="9">Uncharacterized protein</fullName>
    </submittedName>
</protein>
<comment type="similarity">
    <text evidence="2 8">Belongs to the mitochondrial carrier (TC 2.A.29) family.</text>
</comment>